<keyword evidence="3" id="KW-1185">Reference proteome</keyword>
<dbReference type="AlphaFoldDB" id="A0A2G5T7U6"/>
<protein>
    <submittedName>
        <fullName evidence="2">Uncharacterized protein</fullName>
    </submittedName>
</protein>
<evidence type="ECO:0000256" key="1">
    <source>
        <dbReference type="SAM" id="SignalP"/>
    </source>
</evidence>
<dbReference type="EMBL" id="PDUG01000005">
    <property type="protein sequence ID" value="PIC23310.1"/>
    <property type="molecule type" value="Genomic_DNA"/>
</dbReference>
<dbReference type="OrthoDB" id="5824470at2759"/>
<sequence length="85" mass="9580">MPFYCWSMGATTRSGCNMWISAVLLLIAFSTVADSMSIPLREVILQWSDNMAPAEVLPRGYQRSSRSFNMGPDVVHEKPRPLRFG</sequence>
<accession>A0A2G5T7U6</accession>
<comment type="caution">
    <text evidence="2">The sequence shown here is derived from an EMBL/GenBank/DDBJ whole genome shotgun (WGS) entry which is preliminary data.</text>
</comment>
<name>A0A2G5T7U6_9PELO</name>
<feature type="signal peptide" evidence="1">
    <location>
        <begin position="1"/>
        <end position="35"/>
    </location>
</feature>
<evidence type="ECO:0000313" key="3">
    <source>
        <dbReference type="Proteomes" id="UP000230233"/>
    </source>
</evidence>
<evidence type="ECO:0000313" key="2">
    <source>
        <dbReference type="EMBL" id="PIC23310.1"/>
    </source>
</evidence>
<organism evidence="2 3">
    <name type="scientific">Caenorhabditis nigoni</name>
    <dbReference type="NCBI Taxonomy" id="1611254"/>
    <lineage>
        <taxon>Eukaryota</taxon>
        <taxon>Metazoa</taxon>
        <taxon>Ecdysozoa</taxon>
        <taxon>Nematoda</taxon>
        <taxon>Chromadorea</taxon>
        <taxon>Rhabditida</taxon>
        <taxon>Rhabditina</taxon>
        <taxon>Rhabditomorpha</taxon>
        <taxon>Rhabditoidea</taxon>
        <taxon>Rhabditidae</taxon>
        <taxon>Peloderinae</taxon>
        <taxon>Caenorhabditis</taxon>
    </lineage>
</organism>
<gene>
    <name evidence="2" type="primary">Cni-ZK742.7</name>
    <name evidence="2" type="synonym">Cnig_chr_V.g17053</name>
    <name evidence="2" type="ORF">B9Z55_017053</name>
</gene>
<reference evidence="3" key="1">
    <citation type="submission" date="2017-10" db="EMBL/GenBank/DDBJ databases">
        <title>Rapid genome shrinkage in a self-fertile nematode reveals novel sperm competition proteins.</title>
        <authorList>
            <person name="Yin D."/>
            <person name="Schwarz E.M."/>
            <person name="Thomas C.G."/>
            <person name="Felde R.L."/>
            <person name="Korf I.F."/>
            <person name="Cutter A.D."/>
            <person name="Schartner C.M."/>
            <person name="Ralston E.J."/>
            <person name="Meyer B.J."/>
            <person name="Haag E.S."/>
        </authorList>
    </citation>
    <scope>NUCLEOTIDE SEQUENCE [LARGE SCALE GENOMIC DNA]</scope>
    <source>
        <strain evidence="3">JU1422</strain>
    </source>
</reference>
<dbReference type="Proteomes" id="UP000230233">
    <property type="component" value="Chromosome V"/>
</dbReference>
<keyword evidence="1" id="KW-0732">Signal</keyword>
<feature type="chain" id="PRO_5013902373" evidence="1">
    <location>
        <begin position="36"/>
        <end position="85"/>
    </location>
</feature>
<proteinExistence type="predicted"/>